<dbReference type="GeneID" id="113592969"/>
<protein>
    <submittedName>
        <fullName evidence="3">Uncharacterized protein LOC113592969</fullName>
    </submittedName>
</protein>
<evidence type="ECO:0000313" key="3">
    <source>
        <dbReference type="RefSeq" id="XP_053055593.1"/>
    </source>
</evidence>
<feature type="compositionally biased region" description="Low complexity" evidence="1">
    <location>
        <begin position="255"/>
        <end position="274"/>
    </location>
</feature>
<keyword evidence="2" id="KW-1185">Reference proteome</keyword>
<reference evidence="3" key="1">
    <citation type="submission" date="2025-08" db="UniProtKB">
        <authorList>
            <consortium name="RefSeq"/>
        </authorList>
    </citation>
    <scope>IDENTIFICATION</scope>
    <source>
        <tissue evidence="3">Blood</tissue>
    </source>
</reference>
<feature type="compositionally biased region" description="Low complexity" evidence="1">
    <location>
        <begin position="217"/>
        <end position="240"/>
    </location>
</feature>
<dbReference type="Proteomes" id="UP001652583">
    <property type="component" value="Chromosome B4"/>
</dbReference>
<feature type="region of interest" description="Disordered" evidence="1">
    <location>
        <begin position="181"/>
        <end position="290"/>
    </location>
</feature>
<evidence type="ECO:0000313" key="2">
    <source>
        <dbReference type="Proteomes" id="UP001652583"/>
    </source>
</evidence>
<proteinExistence type="predicted"/>
<gene>
    <name evidence="3" type="primary">LOC113592969</name>
</gene>
<accession>A0ABM3N833</accession>
<dbReference type="RefSeq" id="XP_053055593.1">
    <property type="nucleotide sequence ID" value="XM_053199618.1"/>
</dbReference>
<organism evidence="2 3">
    <name type="scientific">Acinonyx jubatus</name>
    <name type="common">Cheetah</name>
    <dbReference type="NCBI Taxonomy" id="32536"/>
    <lineage>
        <taxon>Eukaryota</taxon>
        <taxon>Metazoa</taxon>
        <taxon>Chordata</taxon>
        <taxon>Craniata</taxon>
        <taxon>Vertebrata</taxon>
        <taxon>Euteleostomi</taxon>
        <taxon>Mammalia</taxon>
        <taxon>Eutheria</taxon>
        <taxon>Laurasiatheria</taxon>
        <taxon>Carnivora</taxon>
        <taxon>Feliformia</taxon>
        <taxon>Felidae</taxon>
        <taxon>Felinae</taxon>
        <taxon>Acinonyx</taxon>
    </lineage>
</organism>
<name>A0ABM3N833_ACIJB</name>
<feature type="compositionally biased region" description="Low complexity" evidence="1">
    <location>
        <begin position="281"/>
        <end position="290"/>
    </location>
</feature>
<sequence length="422" mass="45216">MREPEEDPARGIHLHQIPELSEALEAGGINITVCISVASEGTINTLPTGTLELGLRAYRAIELITVVFTFSKPITPPSHRDTVNFSGETIYQAMTKHKVHRSCILQASNYNRSILFAICSINQSSAQKLQARRLLRTAPIFPSRVLFSHRRGAARKGGGEEPGRPPQRQVCTLMLPSFPEREERKGHVKAPRAPPPPSSLPRRSAGGSRDASVCFHPAASSPGAPLPPRSSSFSLFLSRSGAGIPRSRRRHGSPRRSPCARASPSLGAASRAAAGEGGGPRARLLLGDPGRSARRAVASWREKASRRRIPMGFFPGSAAAALPAEGVKRRRTTSARRGRDYFLRLGRAAACSALCAVAAGRARWRSRHTLPDTWAGDAGGGGPAAELQAVRGEPRGAQHRVTSSILGLGNGFTLFSVKENKD</sequence>
<evidence type="ECO:0000256" key="1">
    <source>
        <dbReference type="SAM" id="MobiDB-lite"/>
    </source>
</evidence>